<dbReference type="Gene3D" id="3.40.50.1820">
    <property type="entry name" value="alpha/beta hydrolase"/>
    <property type="match status" value="1"/>
</dbReference>
<dbReference type="InterPro" id="IPR000073">
    <property type="entry name" value="AB_hydrolase_1"/>
</dbReference>
<dbReference type="InterPro" id="IPR029058">
    <property type="entry name" value="AB_hydrolase_fold"/>
</dbReference>
<evidence type="ECO:0000313" key="3">
    <source>
        <dbReference type="EMBL" id="RRS04624.1"/>
    </source>
</evidence>
<dbReference type="AlphaFoldDB" id="A0A426VCM9"/>
<feature type="chain" id="PRO_5019050822" evidence="1">
    <location>
        <begin position="26"/>
        <end position="301"/>
    </location>
</feature>
<feature type="signal peptide" evidence="1">
    <location>
        <begin position="1"/>
        <end position="25"/>
    </location>
</feature>
<dbReference type="RefSeq" id="WP_125242998.1">
    <property type="nucleotide sequence ID" value="NZ_RSED01000006.1"/>
</dbReference>
<sequence length="301" mass="32363">MTIRSLLLAATLALPVLFGTSGVQAATSTTAQTKYPIVLVHGFMGFKEILGVDYFYQVPDDLRKNGAKVYVAAVSQVNSAEVRGEQLLKQMQQWAAADGVKKFNLIGHSQGGPTSRYVAGVAPQLVASITTVGSPVLMTSQDADNSVNDLINNYASLTQGFGSFVAWISGQSKLPQDVEAIKNFAAEVNDFAVRFPGGVPSSYCGLDGKEYQNGIYFYSITGAKAKTNGWDLSDAAMLESTTPSDGVITVCSARFGKVIRDDYPWNHIDEMNHIFGLLGKGAPDPVAFYRTQANRLKLKGL</sequence>
<evidence type="ECO:0000256" key="1">
    <source>
        <dbReference type="SAM" id="SignalP"/>
    </source>
</evidence>
<comment type="caution">
    <text evidence="3">The sequence shown here is derived from an EMBL/GenBank/DDBJ whole genome shotgun (WGS) entry which is preliminary data.</text>
</comment>
<dbReference type="Pfam" id="PF00561">
    <property type="entry name" value="Abhydrolase_1"/>
    <property type="match status" value="1"/>
</dbReference>
<keyword evidence="4" id="KW-1185">Reference proteome</keyword>
<reference evidence="3 4" key="1">
    <citation type="submission" date="2018-12" db="EMBL/GenBank/DDBJ databases">
        <title>The whole draft genome of Aquabacterium sp. SJQ9.</title>
        <authorList>
            <person name="Sun L."/>
            <person name="Gao X."/>
            <person name="Chen W."/>
            <person name="Huang K."/>
        </authorList>
    </citation>
    <scope>NUCLEOTIDE SEQUENCE [LARGE SCALE GENOMIC DNA]</scope>
    <source>
        <strain evidence="3 4">SJQ9</strain>
    </source>
</reference>
<feature type="domain" description="AB hydrolase-1" evidence="2">
    <location>
        <begin position="35"/>
        <end position="148"/>
    </location>
</feature>
<protein>
    <submittedName>
        <fullName evidence="3">Triacylglycerol lipase</fullName>
    </submittedName>
</protein>
<evidence type="ECO:0000259" key="2">
    <source>
        <dbReference type="Pfam" id="PF00561"/>
    </source>
</evidence>
<dbReference type="EMBL" id="RSED01000006">
    <property type="protein sequence ID" value="RRS04624.1"/>
    <property type="molecule type" value="Genomic_DNA"/>
</dbReference>
<dbReference type="OrthoDB" id="2004167at2"/>
<keyword evidence="1" id="KW-0732">Signal</keyword>
<accession>A0A426VCM9</accession>
<proteinExistence type="predicted"/>
<gene>
    <name evidence="3" type="ORF">EIP75_09380</name>
</gene>
<organism evidence="3 4">
    <name type="scientific">Aquabacterium soli</name>
    <dbReference type="NCBI Taxonomy" id="2493092"/>
    <lineage>
        <taxon>Bacteria</taxon>
        <taxon>Pseudomonadati</taxon>
        <taxon>Pseudomonadota</taxon>
        <taxon>Betaproteobacteria</taxon>
        <taxon>Burkholderiales</taxon>
        <taxon>Aquabacterium</taxon>
    </lineage>
</organism>
<dbReference type="SUPFAM" id="SSF53474">
    <property type="entry name" value="alpha/beta-Hydrolases"/>
    <property type="match status" value="1"/>
</dbReference>
<name>A0A426VCM9_9BURK</name>
<evidence type="ECO:0000313" key="4">
    <source>
        <dbReference type="Proteomes" id="UP000269265"/>
    </source>
</evidence>
<dbReference type="Proteomes" id="UP000269265">
    <property type="component" value="Unassembled WGS sequence"/>
</dbReference>